<evidence type="ECO:0000313" key="3">
    <source>
        <dbReference type="Proteomes" id="UP000595140"/>
    </source>
</evidence>
<feature type="domain" description="F-box/LRR-repeat protein 15/At3g58940/PEG3-like LRR" evidence="1">
    <location>
        <begin position="129"/>
        <end position="245"/>
    </location>
</feature>
<dbReference type="Proteomes" id="UP000595140">
    <property type="component" value="Unassembled WGS sequence"/>
</dbReference>
<dbReference type="PANTHER" id="PTHR31639:SF312">
    <property type="entry name" value="CYCLIN-LIKE F-BOX"/>
    <property type="match status" value="1"/>
</dbReference>
<organism evidence="2 3">
    <name type="scientific">Cuscuta campestris</name>
    <dbReference type="NCBI Taxonomy" id="132261"/>
    <lineage>
        <taxon>Eukaryota</taxon>
        <taxon>Viridiplantae</taxon>
        <taxon>Streptophyta</taxon>
        <taxon>Embryophyta</taxon>
        <taxon>Tracheophyta</taxon>
        <taxon>Spermatophyta</taxon>
        <taxon>Magnoliopsida</taxon>
        <taxon>eudicotyledons</taxon>
        <taxon>Gunneridae</taxon>
        <taxon>Pentapetalae</taxon>
        <taxon>asterids</taxon>
        <taxon>lamiids</taxon>
        <taxon>Solanales</taxon>
        <taxon>Convolvulaceae</taxon>
        <taxon>Cuscuteae</taxon>
        <taxon>Cuscuta</taxon>
        <taxon>Cuscuta subgen. Grammica</taxon>
        <taxon>Cuscuta sect. Cleistogrammica</taxon>
    </lineage>
</organism>
<evidence type="ECO:0000259" key="1">
    <source>
        <dbReference type="Pfam" id="PF24758"/>
    </source>
</evidence>
<dbReference type="OrthoDB" id="1267353at2759"/>
<dbReference type="AlphaFoldDB" id="A0A484N2I6"/>
<dbReference type="PANTHER" id="PTHR31639">
    <property type="entry name" value="F-BOX PROTEIN-LIKE"/>
    <property type="match status" value="1"/>
</dbReference>
<accession>A0A484N2I6</accession>
<sequence>MESTRDRFSELPEVILDKILTLLPIEGAARMAVLATQWRNSWLGLSTLCFDEYFFCHITNKYIPYYAASGVRDKKVIYGNESINIIVSVSFYVISKVLMFHKGPIRKFVFIFFEDGIGAGTLRSRLFDVDQWLSFVTQKGFEEIHLTFDRQDGFLLPNCIFSCPTLRRLHLSGTTYDTANAPCVLLNFTELRFMNVRFEPIDLLNHTINAPMLEDLSFFACDQTMFYFNITAPKLRVLAFHGCSYRQNIGYLPVNSSLRNVHTLVLDPYSIMNFFGPLVRRGKLVQPSELNVECLRLRENPLGCDIDDLYSVDYDISSAFIHLLQVCPKLREIHIQSWFLESISECLKTQSKPWKELYHVAQTLNSLHTLSLSYDEVLGQRPLFF</sequence>
<dbReference type="SUPFAM" id="SSF52047">
    <property type="entry name" value="RNI-like"/>
    <property type="match status" value="1"/>
</dbReference>
<name>A0A484N2I6_9ASTE</name>
<protein>
    <recommendedName>
        <fullName evidence="1">F-box/LRR-repeat protein 15/At3g58940/PEG3-like LRR domain-containing protein</fullName>
    </recommendedName>
</protein>
<gene>
    <name evidence="2" type="ORF">CCAM_LOCUS37099</name>
</gene>
<dbReference type="EMBL" id="OOIL02005599">
    <property type="protein sequence ID" value="VFQ95323.1"/>
    <property type="molecule type" value="Genomic_DNA"/>
</dbReference>
<dbReference type="InterPro" id="IPR036047">
    <property type="entry name" value="F-box-like_dom_sf"/>
</dbReference>
<evidence type="ECO:0000313" key="2">
    <source>
        <dbReference type="EMBL" id="VFQ95323.1"/>
    </source>
</evidence>
<reference evidence="2 3" key="1">
    <citation type="submission" date="2018-04" db="EMBL/GenBank/DDBJ databases">
        <authorList>
            <person name="Vogel A."/>
        </authorList>
    </citation>
    <scope>NUCLEOTIDE SEQUENCE [LARGE SCALE GENOMIC DNA]</scope>
</reference>
<dbReference type="SUPFAM" id="SSF81383">
    <property type="entry name" value="F-box domain"/>
    <property type="match status" value="1"/>
</dbReference>
<dbReference type="InterPro" id="IPR032675">
    <property type="entry name" value="LRR_dom_sf"/>
</dbReference>
<dbReference type="InterPro" id="IPR055411">
    <property type="entry name" value="LRR_FXL15/At3g58940/PEG3-like"/>
</dbReference>
<keyword evidence="3" id="KW-1185">Reference proteome</keyword>
<proteinExistence type="predicted"/>
<dbReference type="Pfam" id="PF24758">
    <property type="entry name" value="LRR_At5g56370"/>
    <property type="match status" value="1"/>
</dbReference>
<dbReference type="Gene3D" id="3.80.10.10">
    <property type="entry name" value="Ribonuclease Inhibitor"/>
    <property type="match status" value="1"/>
</dbReference>